<dbReference type="AlphaFoldDB" id="Q23QM0"/>
<evidence type="ECO:0000313" key="3">
    <source>
        <dbReference type="Proteomes" id="UP000009168"/>
    </source>
</evidence>
<feature type="compositionally biased region" description="Polar residues" evidence="1">
    <location>
        <begin position="149"/>
        <end position="160"/>
    </location>
</feature>
<dbReference type="InParanoid" id="Q23QM0"/>
<evidence type="ECO:0000256" key="1">
    <source>
        <dbReference type="SAM" id="MobiDB-lite"/>
    </source>
</evidence>
<name>Q23QM0_TETTS</name>
<accession>Q23QM0</accession>
<dbReference type="HOGENOM" id="CLU_448735_0_0_1"/>
<evidence type="ECO:0000313" key="2">
    <source>
        <dbReference type="EMBL" id="EAR98868.3"/>
    </source>
</evidence>
<reference evidence="3" key="1">
    <citation type="journal article" date="2006" name="PLoS Biol.">
        <title>Macronuclear genome sequence of the ciliate Tetrahymena thermophila, a model eukaryote.</title>
        <authorList>
            <person name="Eisen J.A."/>
            <person name="Coyne R.S."/>
            <person name="Wu M."/>
            <person name="Wu D."/>
            <person name="Thiagarajan M."/>
            <person name="Wortman J.R."/>
            <person name="Badger J.H."/>
            <person name="Ren Q."/>
            <person name="Amedeo P."/>
            <person name="Jones K.M."/>
            <person name="Tallon L.J."/>
            <person name="Delcher A.L."/>
            <person name="Salzberg S.L."/>
            <person name="Silva J.C."/>
            <person name="Haas B.J."/>
            <person name="Majoros W.H."/>
            <person name="Farzad M."/>
            <person name="Carlton J.M."/>
            <person name="Smith R.K. Jr."/>
            <person name="Garg J."/>
            <person name="Pearlman R.E."/>
            <person name="Karrer K.M."/>
            <person name="Sun L."/>
            <person name="Manning G."/>
            <person name="Elde N.C."/>
            <person name="Turkewitz A.P."/>
            <person name="Asai D.J."/>
            <person name="Wilkes D.E."/>
            <person name="Wang Y."/>
            <person name="Cai H."/>
            <person name="Collins K."/>
            <person name="Stewart B.A."/>
            <person name="Lee S.R."/>
            <person name="Wilamowska K."/>
            <person name="Weinberg Z."/>
            <person name="Ruzzo W.L."/>
            <person name="Wloga D."/>
            <person name="Gaertig J."/>
            <person name="Frankel J."/>
            <person name="Tsao C.-C."/>
            <person name="Gorovsky M.A."/>
            <person name="Keeling P.J."/>
            <person name="Waller R.F."/>
            <person name="Patron N.J."/>
            <person name="Cherry J.M."/>
            <person name="Stover N.A."/>
            <person name="Krieger C.J."/>
            <person name="del Toro C."/>
            <person name="Ryder H.F."/>
            <person name="Williamson S.C."/>
            <person name="Barbeau R.A."/>
            <person name="Hamilton E.P."/>
            <person name="Orias E."/>
        </authorList>
    </citation>
    <scope>NUCLEOTIDE SEQUENCE [LARGE SCALE GENOMIC DNA]</scope>
    <source>
        <strain evidence="3">SB210</strain>
    </source>
</reference>
<gene>
    <name evidence="2" type="ORF">TTHERM_00254600</name>
</gene>
<sequence length="575" mass="66985">MQNSNARLETDQQKNNINGSVLKDEGQPKTDKDILNLRNQNNNKKNTFFSSVPQQNSFIQFDDKGDFNDDKETVVDISFISQSSNKQQFANKIQGLQLAQFNKNTQSASTNKIEILNNTDISLLNKFSPKQNQIYIQDKNKDKFVEQSFSNQNTDASKNSSVKRDDRSENTQKISSTEVYSIPGPKNINSSQYQYVQPNQLKSLNQIQMSQQQASLNVNDQQVNNNILNQIAKQYKNNFIQQNQPVDNKQINHINKQNYQKFTLLDSQLNMYPTLDKLVGDDTIENLDDPQFQKIFRLNIIKIFSELDLKETQKQKLLKDQYCIHKTEYYEVDLKVAVAKNQKGNKNIIAYSFIIKNKTLSDIKEVSISLHNNPKNCDVEFDRAQIQVKERSQETIKMNVTSLGYPLFPIKCSFLIGNYVPIKHFEVYHNILQYVSQTLDIQDLIKWNPKYEQLKLDDCNPNLFLQKSFLEDFYYKKLKEENNSRVGFFQIILPLKRELKISGVNILRFKIILKVENGITIGVSDFYKDYYSNFKENNLKLIQDQILLALAYTFSSNQSFLKLEQQIQANNNLHF</sequence>
<dbReference type="EMBL" id="GG662647">
    <property type="protein sequence ID" value="EAR98868.3"/>
    <property type="molecule type" value="Genomic_DNA"/>
</dbReference>
<protein>
    <submittedName>
        <fullName evidence="2">Uncharacterized protein</fullName>
    </submittedName>
</protein>
<organism evidence="2 3">
    <name type="scientific">Tetrahymena thermophila (strain SB210)</name>
    <dbReference type="NCBI Taxonomy" id="312017"/>
    <lineage>
        <taxon>Eukaryota</taxon>
        <taxon>Sar</taxon>
        <taxon>Alveolata</taxon>
        <taxon>Ciliophora</taxon>
        <taxon>Intramacronucleata</taxon>
        <taxon>Oligohymenophorea</taxon>
        <taxon>Hymenostomatida</taxon>
        <taxon>Tetrahymenina</taxon>
        <taxon>Tetrahymenidae</taxon>
        <taxon>Tetrahymena</taxon>
    </lineage>
</organism>
<feature type="compositionally biased region" description="Basic and acidic residues" evidence="1">
    <location>
        <begin position="22"/>
        <end position="33"/>
    </location>
</feature>
<feature type="compositionally biased region" description="Polar residues" evidence="1">
    <location>
        <begin position="1"/>
        <end position="19"/>
    </location>
</feature>
<dbReference type="GeneID" id="7835718"/>
<feature type="region of interest" description="Disordered" evidence="1">
    <location>
        <begin position="149"/>
        <end position="185"/>
    </location>
</feature>
<keyword evidence="3" id="KW-1185">Reference proteome</keyword>
<proteinExistence type="predicted"/>
<feature type="region of interest" description="Disordered" evidence="1">
    <location>
        <begin position="1"/>
        <end position="33"/>
    </location>
</feature>
<dbReference type="Proteomes" id="UP000009168">
    <property type="component" value="Unassembled WGS sequence"/>
</dbReference>
<dbReference type="KEGG" id="tet:TTHERM_00254600"/>
<dbReference type="RefSeq" id="XP_001019113.3">
    <property type="nucleotide sequence ID" value="XM_001019113.3"/>
</dbReference>